<evidence type="ECO:0000313" key="13">
    <source>
        <dbReference type="Proteomes" id="UP000033054"/>
    </source>
</evidence>
<dbReference type="HOGENOM" id="CLU_340334_0_0_10"/>
<feature type="transmembrane region" description="Helical" evidence="10">
    <location>
        <begin position="341"/>
        <end position="365"/>
    </location>
</feature>
<dbReference type="AlphaFoldDB" id="A0A0E3ZVF3"/>
<evidence type="ECO:0000256" key="10">
    <source>
        <dbReference type="SAM" id="Phobius"/>
    </source>
</evidence>
<keyword evidence="6 10" id="KW-1133">Transmembrane helix</keyword>
<sequence length="851" mass="97237">MKWPKFTQSSPNEYYNFSYKAGDVRLVRALIGVGLLFVLAFLWVFFQPQNRGYPWLFGLLTVSVVFRILRLLHEWYHYWNVVPPVPPVMTRSWSVDVLTTYCAGEPHEMVINTLEAIGRITYPHTTYLCDEANDPYLRQVCRQLGVIHVTRTDKTDAKAGNINNALQQATGEICLIIDPDHVPVPDFLDHVLPYFDNPDLGFVQCVQGYYNQKTSVVAFGAAEQTYSFYGPMMTCMGSFGTAQAIGANCTFRRQALDSIGGHANGLSEDMHTAMKLHAKGWQSVYVPLTLSYGLVPATLSAYYKQQLKWSRGTFELLVTTLPRVFKRLTWRQKLHYTTLPLYYLLGMVQLFDLLIPILSLLTMLLPLQLDLLRFATVYVPLLLTGFLIRQYAQRWLIERHEAGFHLVGGMLASGTWWVYLLGLVYTLFRVKVPYIPTPKDDRPRNNFWLILPNLLFVLATLGAIGYSIYWYGRFALYNIYFQMMLGFGLLNMLILMLNIVAGQEKMLFQLASWLTRPSGHSEQIGRLRRVAWIVRYGLYDWLQRRAIPLFAGMVLLALSLLFFTYRIKTNELPVDLRFANTQPFYVGLTKPSAGQLTLPASITPITPHSVDWPMAPNSSIYFSPKAVAGQLPLLYIKASGQTDTTEGQVQAFLRSIVRGERDAALRTWAQNVRQMQRPVLISFLPEFDDSAQVYGLQQEASLLLYRQAWQYIVRLCRQQQAKNITWVWCPTQPSTVVTYYPGTAYVDWLGFAVVNNPAMAADHKEHSFAALFQLPHTTVRSHMAYSIRQKPILITRLESVTDNTPDRQWTTDALELMKERYPTIRGVVFSNPSDLQVVPATWLAVHQPTSP</sequence>
<dbReference type="RefSeq" id="WP_046573575.1">
    <property type="nucleotide sequence ID" value="NZ_CP010429.1"/>
</dbReference>
<dbReference type="PROSITE" id="PS51764">
    <property type="entry name" value="GH26"/>
    <property type="match status" value="1"/>
</dbReference>
<keyword evidence="13" id="KW-1185">Reference proteome</keyword>
<dbReference type="InterPro" id="IPR050321">
    <property type="entry name" value="Glycosyltr_2/OpgH_subfam"/>
</dbReference>
<evidence type="ECO:0000256" key="2">
    <source>
        <dbReference type="ARBA" id="ARBA00022676"/>
    </source>
</evidence>
<name>A0A0E3ZVF3_9BACT</name>
<dbReference type="CDD" id="cd06421">
    <property type="entry name" value="CESA_CelA_like"/>
    <property type="match status" value="1"/>
</dbReference>
<keyword evidence="3" id="KW-0808">Transferase</keyword>
<feature type="transmembrane region" description="Helical" evidence="10">
    <location>
        <begin position="479"/>
        <end position="501"/>
    </location>
</feature>
<feature type="domain" description="GH26" evidence="11">
    <location>
        <begin position="505"/>
        <end position="851"/>
    </location>
</feature>
<evidence type="ECO:0000256" key="5">
    <source>
        <dbReference type="ARBA" id="ARBA00022801"/>
    </source>
</evidence>
<dbReference type="InterPro" id="IPR022790">
    <property type="entry name" value="GH26_dom"/>
</dbReference>
<organism evidence="12 13">
    <name type="scientific">Spirosoma radiotolerans</name>
    <dbReference type="NCBI Taxonomy" id="1379870"/>
    <lineage>
        <taxon>Bacteria</taxon>
        <taxon>Pseudomonadati</taxon>
        <taxon>Bacteroidota</taxon>
        <taxon>Cytophagia</taxon>
        <taxon>Cytophagales</taxon>
        <taxon>Cytophagaceae</taxon>
        <taxon>Spirosoma</taxon>
    </lineage>
</organism>
<comment type="similarity">
    <text evidence="9">Belongs to the glycosyl hydrolase 26 family.</text>
</comment>
<evidence type="ECO:0000259" key="11">
    <source>
        <dbReference type="PROSITE" id="PS51764"/>
    </source>
</evidence>
<dbReference type="PANTHER" id="PTHR43867:SF2">
    <property type="entry name" value="CELLULOSE SYNTHASE CATALYTIC SUBUNIT A [UDP-FORMING]"/>
    <property type="match status" value="1"/>
</dbReference>
<feature type="transmembrane region" description="Helical" evidence="10">
    <location>
        <begin position="26"/>
        <end position="46"/>
    </location>
</feature>
<keyword evidence="2" id="KW-0328">Glycosyltransferase</keyword>
<dbReference type="GO" id="GO:0005886">
    <property type="term" value="C:plasma membrane"/>
    <property type="evidence" value="ECO:0007669"/>
    <property type="project" value="TreeGrafter"/>
</dbReference>
<dbReference type="Pfam" id="PF13641">
    <property type="entry name" value="Glyco_tranf_2_3"/>
    <property type="match status" value="1"/>
</dbReference>
<feature type="transmembrane region" description="Helical" evidence="10">
    <location>
        <begin position="52"/>
        <end position="69"/>
    </location>
</feature>
<dbReference type="PATRIC" id="fig|1379870.5.peg.2048"/>
<accession>A0A0E3ZVF3</accession>
<evidence type="ECO:0000256" key="8">
    <source>
        <dbReference type="ARBA" id="ARBA00023295"/>
    </source>
</evidence>
<dbReference type="Gene3D" id="3.90.550.10">
    <property type="entry name" value="Spore Coat Polysaccharide Biosynthesis Protein SpsA, Chain A"/>
    <property type="match status" value="1"/>
</dbReference>
<dbReference type="OrthoDB" id="9802773at2"/>
<dbReference type="InterPro" id="IPR017853">
    <property type="entry name" value="GH"/>
</dbReference>
<evidence type="ECO:0000313" key="12">
    <source>
        <dbReference type="EMBL" id="AKD55093.1"/>
    </source>
</evidence>
<evidence type="ECO:0000256" key="7">
    <source>
        <dbReference type="ARBA" id="ARBA00023136"/>
    </source>
</evidence>
<dbReference type="SUPFAM" id="SSF53448">
    <property type="entry name" value="Nucleotide-diphospho-sugar transferases"/>
    <property type="match status" value="1"/>
</dbReference>
<evidence type="ECO:0000256" key="1">
    <source>
        <dbReference type="ARBA" id="ARBA00004141"/>
    </source>
</evidence>
<protein>
    <submittedName>
        <fullName evidence="12">Cellulose synthase</fullName>
    </submittedName>
</protein>
<feature type="transmembrane region" description="Helical" evidence="10">
    <location>
        <begin position="404"/>
        <end position="428"/>
    </location>
</feature>
<keyword evidence="5" id="KW-0378">Hydrolase</keyword>
<feature type="transmembrane region" description="Helical" evidence="10">
    <location>
        <begin position="371"/>
        <end position="392"/>
    </location>
</feature>
<dbReference type="InterPro" id="IPR029044">
    <property type="entry name" value="Nucleotide-diphossugar_trans"/>
</dbReference>
<comment type="subcellular location">
    <subcellularLocation>
        <location evidence="1">Membrane</location>
        <topology evidence="1">Multi-pass membrane protein</topology>
    </subcellularLocation>
</comment>
<evidence type="ECO:0000256" key="6">
    <source>
        <dbReference type="ARBA" id="ARBA00022989"/>
    </source>
</evidence>
<feature type="transmembrane region" description="Helical" evidence="10">
    <location>
        <begin position="448"/>
        <end position="472"/>
    </location>
</feature>
<dbReference type="EMBL" id="CP010429">
    <property type="protein sequence ID" value="AKD55093.1"/>
    <property type="molecule type" value="Genomic_DNA"/>
</dbReference>
<keyword evidence="7 10" id="KW-0472">Membrane</keyword>
<keyword evidence="8" id="KW-0326">Glycosidase</keyword>
<gene>
    <name evidence="12" type="ORF">SD10_09410</name>
</gene>
<dbReference type="PANTHER" id="PTHR43867">
    <property type="entry name" value="CELLULOSE SYNTHASE CATALYTIC SUBUNIT A [UDP-FORMING]"/>
    <property type="match status" value="1"/>
</dbReference>
<dbReference type="Gene3D" id="3.20.20.80">
    <property type="entry name" value="Glycosidases"/>
    <property type="match status" value="1"/>
</dbReference>
<dbReference type="Proteomes" id="UP000033054">
    <property type="component" value="Chromosome"/>
</dbReference>
<keyword evidence="4 10" id="KW-0812">Transmembrane</keyword>
<evidence type="ECO:0000256" key="3">
    <source>
        <dbReference type="ARBA" id="ARBA00022679"/>
    </source>
</evidence>
<dbReference type="SUPFAM" id="SSF51445">
    <property type="entry name" value="(Trans)glycosidases"/>
    <property type="match status" value="1"/>
</dbReference>
<proteinExistence type="inferred from homology"/>
<evidence type="ECO:0000256" key="9">
    <source>
        <dbReference type="PROSITE-ProRule" id="PRU01100"/>
    </source>
</evidence>
<dbReference type="STRING" id="1379870.SD10_09410"/>
<dbReference type="GO" id="GO:0004553">
    <property type="term" value="F:hydrolase activity, hydrolyzing O-glycosyl compounds"/>
    <property type="evidence" value="ECO:0007669"/>
    <property type="project" value="InterPro"/>
</dbReference>
<comment type="caution">
    <text evidence="9">Lacks conserved residue(s) required for the propagation of feature annotation.</text>
</comment>
<dbReference type="Pfam" id="PF02156">
    <property type="entry name" value="Glyco_hydro_26"/>
    <property type="match status" value="1"/>
</dbReference>
<reference evidence="12 13" key="1">
    <citation type="journal article" date="2014" name="Curr. Microbiol.">
        <title>Spirosoma radiotolerans sp. nov., a gamma-radiation-resistant bacterium isolated from gamma ray-irradiated soil.</title>
        <authorList>
            <person name="Lee J.J."/>
            <person name="Srinivasan S."/>
            <person name="Lim S."/>
            <person name="Joe M."/>
            <person name="Im S."/>
            <person name="Bae S.I."/>
            <person name="Park K.R."/>
            <person name="Han J.H."/>
            <person name="Park S.H."/>
            <person name="Joo B.M."/>
            <person name="Park S.J."/>
            <person name="Kim M.K."/>
        </authorList>
    </citation>
    <scope>NUCLEOTIDE SEQUENCE [LARGE SCALE GENOMIC DNA]</scope>
    <source>
        <strain evidence="12 13">DG5A</strain>
    </source>
</reference>
<dbReference type="KEGG" id="srd:SD10_09410"/>
<evidence type="ECO:0000256" key="4">
    <source>
        <dbReference type="ARBA" id="ARBA00022692"/>
    </source>
</evidence>
<feature type="transmembrane region" description="Helical" evidence="10">
    <location>
        <begin position="546"/>
        <end position="567"/>
    </location>
</feature>
<dbReference type="GO" id="GO:0016758">
    <property type="term" value="F:hexosyltransferase activity"/>
    <property type="evidence" value="ECO:0007669"/>
    <property type="project" value="TreeGrafter"/>
</dbReference>